<evidence type="ECO:0000313" key="3">
    <source>
        <dbReference type="EMBL" id="MBB5070343.1"/>
    </source>
</evidence>
<accession>A0A840NJK1</accession>
<keyword evidence="4" id="KW-1185">Reference proteome</keyword>
<feature type="compositionally biased region" description="Basic and acidic residues" evidence="1">
    <location>
        <begin position="131"/>
        <end position="156"/>
    </location>
</feature>
<feature type="region of interest" description="Disordered" evidence="1">
    <location>
        <begin position="122"/>
        <end position="156"/>
    </location>
</feature>
<dbReference type="Gene3D" id="2.120.10.10">
    <property type="match status" value="1"/>
</dbReference>
<gene>
    <name evidence="3" type="ORF">BJ969_003431</name>
</gene>
<feature type="chain" id="PRO_5032707563" description="Exo-alpha-sialidase" evidence="2">
    <location>
        <begin position="20"/>
        <end position="400"/>
    </location>
</feature>
<evidence type="ECO:0000256" key="1">
    <source>
        <dbReference type="SAM" id="MobiDB-lite"/>
    </source>
</evidence>
<dbReference type="InterPro" id="IPR036278">
    <property type="entry name" value="Sialidase_sf"/>
</dbReference>
<dbReference type="EMBL" id="JACHIV010000001">
    <property type="protein sequence ID" value="MBB5070343.1"/>
    <property type="molecule type" value="Genomic_DNA"/>
</dbReference>
<dbReference type="RefSeq" id="WP_184479890.1">
    <property type="nucleotide sequence ID" value="NZ_JACHIV010000001.1"/>
</dbReference>
<dbReference type="CDD" id="cd15482">
    <property type="entry name" value="Sialidase_non-viral"/>
    <property type="match status" value="1"/>
</dbReference>
<dbReference type="Proteomes" id="UP000580474">
    <property type="component" value="Unassembled WGS sequence"/>
</dbReference>
<evidence type="ECO:0000313" key="4">
    <source>
        <dbReference type="Proteomes" id="UP000580474"/>
    </source>
</evidence>
<dbReference type="PANTHER" id="PTHR38792:SF3">
    <property type="entry name" value="BNR_ASP-BOX REPEAT DOMAIN PROTEIN (AFU_ORTHOLOGUE AFUA_7G06430)-RELATED"/>
    <property type="match status" value="1"/>
</dbReference>
<keyword evidence="2" id="KW-0732">Signal</keyword>
<dbReference type="PANTHER" id="PTHR38792">
    <property type="entry name" value="BNR/ASP-BOX REPEAT DOMAIN PROTEIN (AFU_ORTHOLOGUE AFUA_7G06430)-RELATED"/>
    <property type="match status" value="1"/>
</dbReference>
<dbReference type="AlphaFoldDB" id="A0A840NJK1"/>
<organism evidence="3 4">
    <name type="scientific">Saccharopolyspora gloriosae</name>
    <dbReference type="NCBI Taxonomy" id="455344"/>
    <lineage>
        <taxon>Bacteria</taxon>
        <taxon>Bacillati</taxon>
        <taxon>Actinomycetota</taxon>
        <taxon>Actinomycetes</taxon>
        <taxon>Pseudonocardiales</taxon>
        <taxon>Pseudonocardiaceae</taxon>
        <taxon>Saccharopolyspora</taxon>
    </lineage>
</organism>
<dbReference type="SUPFAM" id="SSF50939">
    <property type="entry name" value="Sialidases"/>
    <property type="match status" value="1"/>
</dbReference>
<feature type="signal peptide" evidence="2">
    <location>
        <begin position="1"/>
        <end position="19"/>
    </location>
</feature>
<proteinExistence type="predicted"/>
<comment type="caution">
    <text evidence="3">The sequence shown here is derived from an EMBL/GenBank/DDBJ whole genome shotgun (WGS) entry which is preliminary data.</text>
</comment>
<sequence>MSAVLAALLLGATGCGAVADPAAETAARDTSAGGTRLAEDNGKFPTAVRLRHSGEADGTVLAATISFPAGVAPIYRSTDGGATFTEVSRIHDPSFATGLCCGSLLELPRQVGDMAPGTLLWSASVGANGPDPDHPRPPDEPNDDRRMSTPVFRSDDHGLTWNRLEQPCATAANKDGLWEPELAVTDAGRLQCYFSYAEENEDFAHSQRIVRTTFGDGTWSEPEDVVVLPEKDRRPGMPVVRRLPNGKSVMSYEICGRSGTHDCAAHLRTSPDGVDWGAETDRGTPVELDDGRFFAHAPKIAVIDDGTPDGLLVVVGQQLKNADGKTADGNGGTLLVGEHPGTAEFTASTAPVHVPSADGASCGNYSSALVPLDEPSQILEIAADQDEGERCHAYFATGPL</sequence>
<protein>
    <recommendedName>
        <fullName evidence="5">Exo-alpha-sialidase</fullName>
    </recommendedName>
</protein>
<name>A0A840NJK1_9PSEU</name>
<evidence type="ECO:0000256" key="2">
    <source>
        <dbReference type="SAM" id="SignalP"/>
    </source>
</evidence>
<evidence type="ECO:0008006" key="5">
    <source>
        <dbReference type="Google" id="ProtNLM"/>
    </source>
</evidence>
<reference evidence="3 4" key="1">
    <citation type="submission" date="2020-08" db="EMBL/GenBank/DDBJ databases">
        <title>Sequencing the genomes of 1000 actinobacteria strains.</title>
        <authorList>
            <person name="Klenk H.-P."/>
        </authorList>
    </citation>
    <scope>NUCLEOTIDE SEQUENCE [LARGE SCALE GENOMIC DNA]</scope>
    <source>
        <strain evidence="3 4">DSM 45582</strain>
    </source>
</reference>